<dbReference type="OrthoDB" id="5964969at2759"/>
<feature type="compositionally biased region" description="Low complexity" evidence="1">
    <location>
        <begin position="129"/>
        <end position="139"/>
    </location>
</feature>
<reference evidence="4" key="1">
    <citation type="submission" date="2025-08" db="UniProtKB">
        <authorList>
            <consortium name="RefSeq"/>
        </authorList>
    </citation>
    <scope>IDENTIFICATION</scope>
    <source>
        <tissue evidence="4">Tentacle</tissue>
    </source>
</reference>
<proteinExistence type="predicted"/>
<evidence type="ECO:0000256" key="1">
    <source>
        <dbReference type="SAM" id="MobiDB-lite"/>
    </source>
</evidence>
<feature type="region of interest" description="Disordered" evidence="1">
    <location>
        <begin position="110"/>
        <end position="164"/>
    </location>
</feature>
<evidence type="ECO:0000256" key="2">
    <source>
        <dbReference type="SAM" id="SignalP"/>
    </source>
</evidence>
<dbReference type="RefSeq" id="XP_031559938.1">
    <property type="nucleotide sequence ID" value="XM_031704078.1"/>
</dbReference>
<dbReference type="AlphaFoldDB" id="A0A6P8HX16"/>
<protein>
    <submittedName>
        <fullName evidence="4">Uncharacterized protein LOC116296120</fullName>
    </submittedName>
</protein>
<dbReference type="GeneID" id="116296120"/>
<feature type="signal peptide" evidence="2">
    <location>
        <begin position="1"/>
        <end position="26"/>
    </location>
</feature>
<accession>A0A6P8HX16</accession>
<dbReference type="KEGG" id="aten:116296120"/>
<gene>
    <name evidence="4" type="primary">LOC116296120</name>
</gene>
<evidence type="ECO:0000313" key="3">
    <source>
        <dbReference type="Proteomes" id="UP000515163"/>
    </source>
</evidence>
<feature type="compositionally biased region" description="Basic and acidic residues" evidence="1">
    <location>
        <begin position="115"/>
        <end position="128"/>
    </location>
</feature>
<sequence length="273" mass="30263">MKILCKQSWFIFLVVAFSLGVKKIHSAGTNGQKAHFQVEDKSGDLKITATKDLAKVTAQADSVQVVVKPGMAEYPVLKSDKPIVHVVNGWNTMSFRKSFIPEKVKKINNTYSGKEGNKKARTRSDSVKSSRTSSSFVSTGKLAASKSKFNRNSQRFKSQRKNHRLHLQEGKKGEVLGSKKSNFETGFRVTGTAGKLKMDVTKKETEVLSESGTLDVFLKQKPASKQTTKPGNDVSGRNADQIQHGTPEWHVINDIGLRKSLVPVKGHRRHSKM</sequence>
<name>A0A6P8HX16_ACTTE</name>
<feature type="region of interest" description="Disordered" evidence="1">
    <location>
        <begin position="222"/>
        <end position="243"/>
    </location>
</feature>
<feature type="chain" id="PRO_5028139807" evidence="2">
    <location>
        <begin position="27"/>
        <end position="273"/>
    </location>
</feature>
<keyword evidence="2" id="KW-0732">Signal</keyword>
<evidence type="ECO:0000313" key="4">
    <source>
        <dbReference type="RefSeq" id="XP_031559938.1"/>
    </source>
</evidence>
<keyword evidence="3" id="KW-1185">Reference proteome</keyword>
<dbReference type="InParanoid" id="A0A6P8HX16"/>
<dbReference type="Proteomes" id="UP000515163">
    <property type="component" value="Unplaced"/>
</dbReference>
<organism evidence="3 4">
    <name type="scientific">Actinia tenebrosa</name>
    <name type="common">Australian red waratah sea anemone</name>
    <dbReference type="NCBI Taxonomy" id="6105"/>
    <lineage>
        <taxon>Eukaryota</taxon>
        <taxon>Metazoa</taxon>
        <taxon>Cnidaria</taxon>
        <taxon>Anthozoa</taxon>
        <taxon>Hexacorallia</taxon>
        <taxon>Actiniaria</taxon>
        <taxon>Actiniidae</taxon>
        <taxon>Actinia</taxon>
    </lineage>
</organism>